<proteinExistence type="predicted"/>
<accession>A0AA36AYT3</accession>
<evidence type="ECO:0000313" key="1">
    <source>
        <dbReference type="EMBL" id="CAI9723407.1"/>
    </source>
</evidence>
<name>A0AA36AYT3_OCTVU</name>
<dbReference type="Proteomes" id="UP001162480">
    <property type="component" value="Chromosome 5"/>
</dbReference>
<dbReference type="EMBL" id="OX597818">
    <property type="protein sequence ID" value="CAI9723407.1"/>
    <property type="molecule type" value="Genomic_DNA"/>
</dbReference>
<reference evidence="1" key="1">
    <citation type="submission" date="2023-08" db="EMBL/GenBank/DDBJ databases">
        <authorList>
            <person name="Alioto T."/>
            <person name="Alioto T."/>
            <person name="Gomez Garrido J."/>
        </authorList>
    </citation>
    <scope>NUCLEOTIDE SEQUENCE</scope>
</reference>
<dbReference type="AlphaFoldDB" id="A0AA36AYT3"/>
<protein>
    <submittedName>
        <fullName evidence="1">Uncharacterized protein</fullName>
    </submittedName>
</protein>
<evidence type="ECO:0000313" key="2">
    <source>
        <dbReference type="Proteomes" id="UP001162480"/>
    </source>
</evidence>
<organism evidence="1 2">
    <name type="scientific">Octopus vulgaris</name>
    <name type="common">Common octopus</name>
    <dbReference type="NCBI Taxonomy" id="6645"/>
    <lineage>
        <taxon>Eukaryota</taxon>
        <taxon>Metazoa</taxon>
        <taxon>Spiralia</taxon>
        <taxon>Lophotrochozoa</taxon>
        <taxon>Mollusca</taxon>
        <taxon>Cephalopoda</taxon>
        <taxon>Coleoidea</taxon>
        <taxon>Octopodiformes</taxon>
        <taxon>Octopoda</taxon>
        <taxon>Incirrata</taxon>
        <taxon>Octopodidae</taxon>
        <taxon>Octopus</taxon>
    </lineage>
</organism>
<sequence>MKFQSEHVATEDEISQAFSMIAFGYHMNLRLGNYGNLVLNHMEILLYLWESKVKQRMIGKLFRSIYQIYCKRLTYTLL</sequence>
<keyword evidence="2" id="KW-1185">Reference proteome</keyword>
<gene>
    <name evidence="1" type="ORF">OCTVUL_1B022543</name>
</gene>